<dbReference type="InterPro" id="IPR045886">
    <property type="entry name" value="ThiF/MoeB/HesA"/>
</dbReference>
<accession>A0ABX7S992</accession>
<dbReference type="RefSeq" id="WP_207566642.1">
    <property type="nucleotide sequence ID" value="NZ_CP071446.1"/>
</dbReference>
<dbReference type="Proteomes" id="UP000671862">
    <property type="component" value="Chromosome"/>
</dbReference>
<feature type="domain" description="THIF-type NAD/FAD binding fold" evidence="1">
    <location>
        <begin position="110"/>
        <end position="238"/>
    </location>
</feature>
<dbReference type="InterPro" id="IPR000594">
    <property type="entry name" value="ThiF_NAD_FAD-bd"/>
</dbReference>
<dbReference type="GO" id="GO:0016779">
    <property type="term" value="F:nucleotidyltransferase activity"/>
    <property type="evidence" value="ECO:0007669"/>
    <property type="project" value="UniProtKB-KW"/>
</dbReference>
<dbReference type="SUPFAM" id="SSF69572">
    <property type="entry name" value="Activating enzymes of the ubiquitin-like proteins"/>
    <property type="match status" value="1"/>
</dbReference>
<evidence type="ECO:0000313" key="2">
    <source>
        <dbReference type="EMBL" id="QTA37921.1"/>
    </source>
</evidence>
<dbReference type="InterPro" id="IPR035985">
    <property type="entry name" value="Ubiquitin-activating_enz"/>
</dbReference>
<dbReference type="PANTHER" id="PTHR10953:SF102">
    <property type="entry name" value="ADENYLYLTRANSFERASE AND SULFURTRANSFERASE MOCS3"/>
    <property type="match status" value="1"/>
</dbReference>
<proteinExistence type="predicted"/>
<protein>
    <submittedName>
        <fullName evidence="2">ThiF family adenylyltransferase</fullName>
    </submittedName>
</protein>
<name>A0ABX7S992_9BACT</name>
<dbReference type="EMBL" id="CP071446">
    <property type="protein sequence ID" value="QTA37921.1"/>
    <property type="molecule type" value="Genomic_DNA"/>
</dbReference>
<dbReference type="PANTHER" id="PTHR10953">
    <property type="entry name" value="UBIQUITIN-ACTIVATING ENZYME E1"/>
    <property type="match status" value="1"/>
</dbReference>
<evidence type="ECO:0000259" key="1">
    <source>
        <dbReference type="Pfam" id="PF00899"/>
    </source>
</evidence>
<reference evidence="2 3" key="1">
    <citation type="submission" date="2021-03" db="EMBL/GenBank/DDBJ databases">
        <title>Thermosipho ferrireducens sp.nov., an anaerobic thermophilic iron-reducing bacterium isolated from a deep-sea hydrothermal sulfide deposits.</title>
        <authorList>
            <person name="Zeng X."/>
            <person name="Chen Y."/>
            <person name="Shao Z."/>
        </authorList>
    </citation>
    <scope>NUCLEOTIDE SEQUENCE [LARGE SCALE GENOMIC DNA]</scope>
    <source>
        <strain evidence="2 3">JL129W03</strain>
    </source>
</reference>
<keyword evidence="2" id="KW-0548">Nucleotidyltransferase</keyword>
<dbReference type="Gene3D" id="3.40.50.720">
    <property type="entry name" value="NAD(P)-binding Rossmann-like Domain"/>
    <property type="match status" value="1"/>
</dbReference>
<dbReference type="Pfam" id="PF00899">
    <property type="entry name" value="ThiF"/>
    <property type="match status" value="1"/>
</dbReference>
<evidence type="ECO:0000313" key="3">
    <source>
        <dbReference type="Proteomes" id="UP000671862"/>
    </source>
</evidence>
<gene>
    <name evidence="2" type="ORF">JYK00_09420</name>
</gene>
<keyword evidence="3" id="KW-1185">Reference proteome</keyword>
<organism evidence="2 3">
    <name type="scientific">Thermosipho ferrireducens</name>
    <dbReference type="NCBI Taxonomy" id="2571116"/>
    <lineage>
        <taxon>Bacteria</taxon>
        <taxon>Thermotogati</taxon>
        <taxon>Thermotogota</taxon>
        <taxon>Thermotogae</taxon>
        <taxon>Thermotogales</taxon>
        <taxon>Fervidobacteriaceae</taxon>
        <taxon>Thermosipho</taxon>
    </lineage>
</organism>
<sequence>MDKIYFDRQIKCIGLENTMKLLNYAVYTKSSLANKILKNCGVNISQKGEFKDIKIYDDSTVKLVGSAQNNSILPDEIIGSLIAQLVISELLFGINTIKLPFDISRSIALTLNSVKTIVVGSGGLGNFVSYVLNRRRVPFTIIDDDKIDKTNLARQILFTEDDVGKFKAEVLASKLKYCKRAILEKLKLENLNILDEYDVIYVCVDNFKDRYLITKYGLSKNKLVLNAGVEGQRGLILKNFDFEKYVGFHVNENSGNGIVPAIVALTGIIQAYMPVVTFSLVYLDFYTSHSVIL</sequence>
<keyword evidence="2" id="KW-0808">Transferase</keyword>